<organism evidence="2 3">
    <name type="scientific">Trypanosoma theileri</name>
    <dbReference type="NCBI Taxonomy" id="67003"/>
    <lineage>
        <taxon>Eukaryota</taxon>
        <taxon>Discoba</taxon>
        <taxon>Euglenozoa</taxon>
        <taxon>Kinetoplastea</taxon>
        <taxon>Metakinetoplastina</taxon>
        <taxon>Trypanosomatida</taxon>
        <taxon>Trypanosomatidae</taxon>
        <taxon>Trypanosoma</taxon>
    </lineage>
</organism>
<accession>A0A1X0NPX3</accession>
<feature type="non-terminal residue" evidence="2">
    <location>
        <position position="1"/>
    </location>
</feature>
<dbReference type="VEuPathDB" id="TriTrypDB:TM35_000261030"/>
<keyword evidence="2" id="KW-0675">Receptor</keyword>
<evidence type="ECO:0000259" key="1">
    <source>
        <dbReference type="Pfam" id="PF25493"/>
    </source>
</evidence>
<proteinExistence type="predicted"/>
<dbReference type="OrthoDB" id="10369893at2759"/>
<feature type="non-terminal residue" evidence="2">
    <location>
        <position position="104"/>
    </location>
</feature>
<dbReference type="GeneID" id="39987620"/>
<feature type="domain" description="Receptor-type adenylate cyclase GRESAG 4.1/3 periplasmic binding protein-like" evidence="1">
    <location>
        <begin position="3"/>
        <end position="96"/>
    </location>
</feature>
<dbReference type="EMBL" id="NBCO01000026">
    <property type="protein sequence ID" value="ORC86651.1"/>
    <property type="molecule type" value="Genomic_DNA"/>
</dbReference>
<keyword evidence="3" id="KW-1185">Reference proteome</keyword>
<dbReference type="Proteomes" id="UP000192257">
    <property type="component" value="Unassembled WGS sequence"/>
</dbReference>
<reference evidence="2 3" key="1">
    <citation type="submission" date="2017-03" db="EMBL/GenBank/DDBJ databases">
        <title>An alternative strategy for trypanosome survival in the mammalian bloodstream revealed through genome and transcriptome analysis of the ubiquitous bovine parasite Trypanosoma (Megatrypanum) theileri.</title>
        <authorList>
            <person name="Kelly S."/>
            <person name="Ivens A."/>
            <person name="Mott A."/>
            <person name="O'Neill E."/>
            <person name="Emms D."/>
            <person name="Macleod O."/>
            <person name="Voorheis P."/>
            <person name="Matthews J."/>
            <person name="Matthews K."/>
            <person name="Carrington M."/>
        </authorList>
    </citation>
    <scope>NUCLEOTIDE SEQUENCE [LARGE SCALE GENOMIC DNA]</scope>
    <source>
        <strain evidence="2">Edinburgh</strain>
    </source>
</reference>
<protein>
    <submittedName>
        <fullName evidence="2">Receptor-type adenylate cyclase</fullName>
    </submittedName>
</protein>
<name>A0A1X0NPX3_9TRYP</name>
<evidence type="ECO:0000313" key="3">
    <source>
        <dbReference type="Proteomes" id="UP000192257"/>
    </source>
</evidence>
<comment type="caution">
    <text evidence="2">The sequence shown here is derived from an EMBL/GenBank/DDBJ whole genome shotgun (WGS) entry which is preliminary data.</text>
</comment>
<evidence type="ECO:0000313" key="2">
    <source>
        <dbReference type="EMBL" id="ORC86651.1"/>
    </source>
</evidence>
<dbReference type="AlphaFoldDB" id="A0A1X0NPX3"/>
<dbReference type="RefSeq" id="XP_028880717.1">
    <property type="nucleotide sequence ID" value="XM_029027840.1"/>
</dbReference>
<gene>
    <name evidence="2" type="ORF">TM35_000261030</name>
</gene>
<dbReference type="InterPro" id="IPR057398">
    <property type="entry name" value="GRESAG4.1/3_peripasmic_2"/>
</dbReference>
<sequence length="104" mass="11406">VSADRLVFATNLPHWADNETESDTVRKFHAAVTDEKKRTPLSLRAFAGTQLVQTVLSRMDIVNADTLSGFFYRNIAVTSDDMLYGSFADGSECAQQGIVDTANC</sequence>
<dbReference type="Pfam" id="PF25493">
    <property type="entry name" value="Peripla_BP_A-cyclase"/>
    <property type="match status" value="1"/>
</dbReference>